<accession>A0ABM0GRN4</accession>
<dbReference type="PANTHER" id="PTHR46759">
    <property type="entry name" value="LEUCINE-RICH REPEAT-CONTAINING PROTEIN 72"/>
    <property type="match status" value="1"/>
</dbReference>
<organism evidence="1 2">
    <name type="scientific">Saccoglossus kowalevskii</name>
    <name type="common">Acorn worm</name>
    <dbReference type="NCBI Taxonomy" id="10224"/>
    <lineage>
        <taxon>Eukaryota</taxon>
        <taxon>Metazoa</taxon>
        <taxon>Hemichordata</taxon>
        <taxon>Enteropneusta</taxon>
        <taxon>Harrimaniidae</taxon>
        <taxon>Saccoglossus</taxon>
    </lineage>
</organism>
<dbReference type="SUPFAM" id="SSF52075">
    <property type="entry name" value="Outer arm dynein light chain 1"/>
    <property type="match status" value="1"/>
</dbReference>
<evidence type="ECO:0000313" key="2">
    <source>
        <dbReference type="RefSeq" id="XP_002735817.2"/>
    </source>
</evidence>
<dbReference type="Proteomes" id="UP000694865">
    <property type="component" value="Unplaced"/>
</dbReference>
<sequence length="276" mass="32029">MAVVATSTSTEMRSEKLIKEQMENEGIRKDIDVTQLYLADSDLQSVTNLSRFKMLKNLYLNGNKLRRINCLKFNYRLAELYLENNQLVDISGALKHLTSLHTLMLQRNQLTKLEETVQEFKAMQSLKVLNLFSNPLAQEHEYRMYVIHFVPSIELLDRSEVLKDEQDRANQLYQQEREVLKQSIAFGRRCEGPPIRGATPVVEDNHIYDPKKLVANNFHSPPLQNPDDAVTARANNRSVMQYSVFDWSKVPKLEERRQKEPTDPAPVPQVITVRFK</sequence>
<dbReference type="InterPro" id="IPR032675">
    <property type="entry name" value="LRR_dom_sf"/>
</dbReference>
<name>A0ABM0GRN4_SACKO</name>
<proteinExistence type="predicted"/>
<gene>
    <name evidence="2" type="primary">LOC100370463</name>
</gene>
<evidence type="ECO:0000313" key="1">
    <source>
        <dbReference type="Proteomes" id="UP000694865"/>
    </source>
</evidence>
<keyword evidence="1" id="KW-1185">Reference proteome</keyword>
<dbReference type="RefSeq" id="XP_002735817.2">
    <property type="nucleotide sequence ID" value="XM_002735771.2"/>
</dbReference>
<reference evidence="2" key="1">
    <citation type="submission" date="2025-08" db="UniProtKB">
        <authorList>
            <consortium name="RefSeq"/>
        </authorList>
    </citation>
    <scope>IDENTIFICATION</scope>
    <source>
        <tissue evidence="2">Testes</tissue>
    </source>
</reference>
<dbReference type="InterPro" id="IPR042655">
    <property type="entry name" value="LRC72"/>
</dbReference>
<dbReference type="Gene3D" id="3.80.10.10">
    <property type="entry name" value="Ribonuclease Inhibitor"/>
    <property type="match status" value="1"/>
</dbReference>
<dbReference type="GeneID" id="100370463"/>
<dbReference type="PROSITE" id="PS51450">
    <property type="entry name" value="LRR"/>
    <property type="match status" value="1"/>
</dbReference>
<dbReference type="InterPro" id="IPR001611">
    <property type="entry name" value="Leu-rich_rpt"/>
</dbReference>
<protein>
    <submittedName>
        <fullName evidence="2">Leucine-rich repeat-containing protein 72-like</fullName>
    </submittedName>
</protein>
<dbReference type="Pfam" id="PF14580">
    <property type="entry name" value="LRR_9"/>
    <property type="match status" value="1"/>
</dbReference>
<dbReference type="PANTHER" id="PTHR46759:SF1">
    <property type="entry name" value="LEUCINE-RICH REPEAT-CONTAINING PROTEIN 72"/>
    <property type="match status" value="1"/>
</dbReference>